<reference evidence="2 3" key="1">
    <citation type="journal article" date="2019" name="Commun. Biol.">
        <title>The bagworm genome reveals a unique fibroin gene that provides high tensile strength.</title>
        <authorList>
            <person name="Kono N."/>
            <person name="Nakamura H."/>
            <person name="Ohtoshi R."/>
            <person name="Tomita M."/>
            <person name="Numata K."/>
            <person name="Arakawa K."/>
        </authorList>
    </citation>
    <scope>NUCLEOTIDE SEQUENCE [LARGE SCALE GENOMIC DNA]</scope>
</reference>
<feature type="region of interest" description="Disordered" evidence="1">
    <location>
        <begin position="36"/>
        <end position="68"/>
    </location>
</feature>
<dbReference type="Proteomes" id="UP000299102">
    <property type="component" value="Unassembled WGS sequence"/>
</dbReference>
<sequence length="68" mass="7458">MEDRTRIVVSFYAPPDYGYVTRRMALGVRGAVCRRPARAQRTSESGLHATPLLSVSLGRTPRPAGSLQ</sequence>
<gene>
    <name evidence="2" type="ORF">EVAR_83242_1</name>
</gene>
<proteinExistence type="predicted"/>
<name>A0A4C1Y4K8_EUMVA</name>
<organism evidence="2 3">
    <name type="scientific">Eumeta variegata</name>
    <name type="common">Bagworm moth</name>
    <name type="synonym">Eumeta japonica</name>
    <dbReference type="NCBI Taxonomy" id="151549"/>
    <lineage>
        <taxon>Eukaryota</taxon>
        <taxon>Metazoa</taxon>
        <taxon>Ecdysozoa</taxon>
        <taxon>Arthropoda</taxon>
        <taxon>Hexapoda</taxon>
        <taxon>Insecta</taxon>
        <taxon>Pterygota</taxon>
        <taxon>Neoptera</taxon>
        <taxon>Endopterygota</taxon>
        <taxon>Lepidoptera</taxon>
        <taxon>Glossata</taxon>
        <taxon>Ditrysia</taxon>
        <taxon>Tineoidea</taxon>
        <taxon>Psychidae</taxon>
        <taxon>Oiketicinae</taxon>
        <taxon>Eumeta</taxon>
    </lineage>
</organism>
<evidence type="ECO:0000256" key="1">
    <source>
        <dbReference type="SAM" id="MobiDB-lite"/>
    </source>
</evidence>
<comment type="caution">
    <text evidence="2">The sequence shown here is derived from an EMBL/GenBank/DDBJ whole genome shotgun (WGS) entry which is preliminary data.</text>
</comment>
<evidence type="ECO:0000313" key="3">
    <source>
        <dbReference type="Proteomes" id="UP000299102"/>
    </source>
</evidence>
<evidence type="ECO:0000313" key="2">
    <source>
        <dbReference type="EMBL" id="GBP69924.1"/>
    </source>
</evidence>
<dbReference type="AlphaFoldDB" id="A0A4C1Y4K8"/>
<dbReference type="EMBL" id="BGZK01001056">
    <property type="protein sequence ID" value="GBP69924.1"/>
    <property type="molecule type" value="Genomic_DNA"/>
</dbReference>
<keyword evidence="3" id="KW-1185">Reference proteome</keyword>
<accession>A0A4C1Y4K8</accession>
<protein>
    <submittedName>
        <fullName evidence="2">Uncharacterized protein</fullName>
    </submittedName>
</protein>